<dbReference type="Pfam" id="PF02687">
    <property type="entry name" value="FtsX"/>
    <property type="match status" value="1"/>
</dbReference>
<evidence type="ECO:0000256" key="7">
    <source>
        <dbReference type="ARBA" id="ARBA00022989"/>
    </source>
</evidence>
<feature type="transmembrane region" description="Helical" evidence="10">
    <location>
        <begin position="315"/>
        <end position="342"/>
    </location>
</feature>
<evidence type="ECO:0000313" key="13">
    <source>
        <dbReference type="EMBL" id="EXM40390.1"/>
    </source>
</evidence>
<comment type="subcellular location">
    <subcellularLocation>
        <location evidence="1">Cell membrane</location>
        <topology evidence="1">Multi-pass membrane protein</topology>
    </subcellularLocation>
</comment>
<evidence type="ECO:0000256" key="6">
    <source>
        <dbReference type="ARBA" id="ARBA00022692"/>
    </source>
</evidence>
<feature type="domain" description="ABC3 transporter permease C-terminal" evidence="11">
    <location>
        <begin position="275"/>
        <end position="390"/>
    </location>
</feature>
<dbReference type="InterPro" id="IPR025857">
    <property type="entry name" value="MacB_PCD"/>
</dbReference>
<dbReference type="InterPro" id="IPR051125">
    <property type="entry name" value="ABC-4/HrtB_transporter"/>
</dbReference>
<keyword evidence="7 10" id="KW-1133">Transmembrane helix</keyword>
<comment type="similarity">
    <text evidence="2">Belongs to the ABC-4 integral membrane protein family. HrtB subfamily.</text>
</comment>
<dbReference type="PATRIC" id="fig|1341156.4.peg.612"/>
<protein>
    <recommendedName>
        <fullName evidence="4">Putative hemin transport system permease protein HrtB</fullName>
    </recommendedName>
</protein>
<dbReference type="PANTHER" id="PTHR43738">
    <property type="entry name" value="ABC TRANSPORTER, MEMBRANE PROTEIN"/>
    <property type="match status" value="1"/>
</dbReference>
<dbReference type="Pfam" id="PF12704">
    <property type="entry name" value="MacB_PCD"/>
    <property type="match status" value="1"/>
</dbReference>
<evidence type="ECO:0000256" key="9">
    <source>
        <dbReference type="ARBA" id="ARBA00024973"/>
    </source>
</evidence>
<name>A0A011WTP0_RUMAL</name>
<dbReference type="InterPro" id="IPR003838">
    <property type="entry name" value="ABC3_permease_C"/>
</dbReference>
<evidence type="ECO:0000259" key="12">
    <source>
        <dbReference type="Pfam" id="PF12704"/>
    </source>
</evidence>
<sequence length="400" mass="42613">MKLKTLPLKNLIKKPFRTGALILIAALMTIALFGGSVASASMKNGLDSLEQRLGADIIVVPEEAEAKVELENILLQGTPGYFYMDKSLEKQIAAIEGVELTSPQYFLVSANAECCSVQVQIIGFDEESDFSIKPWLKQCYDGTLGENEIIVGSSLSTKVGHTLKLYGVDCKAVGKLDATGTGLDTAIYTTPDTVRTLIKASQEKGIGVLSKQSPDDVISSVYVKVREGYDISEVAGAINLQVDGVEAVPTRSMITGTADRLSAISGSIGIIRNAVWILAAVLMTAAFSVLAGVRRREFAILRTIGFSRRQLSAEVFSESSLICAGGIIAGILLTAVTVFPFGSLIEQRTGLPYLSPDLLSNVRYAVLTAAAVLLTGVISSAYSAYRLSRADTGNILREGD</sequence>
<organism evidence="13 14">
    <name type="scientific">Ruminococcus albus SY3</name>
    <dbReference type="NCBI Taxonomy" id="1341156"/>
    <lineage>
        <taxon>Bacteria</taxon>
        <taxon>Bacillati</taxon>
        <taxon>Bacillota</taxon>
        <taxon>Clostridia</taxon>
        <taxon>Eubacteriales</taxon>
        <taxon>Oscillospiraceae</taxon>
        <taxon>Ruminococcus</taxon>
    </lineage>
</organism>
<dbReference type="OrthoDB" id="6313at2"/>
<evidence type="ECO:0000256" key="5">
    <source>
        <dbReference type="ARBA" id="ARBA00022475"/>
    </source>
</evidence>
<evidence type="ECO:0000256" key="8">
    <source>
        <dbReference type="ARBA" id="ARBA00023136"/>
    </source>
</evidence>
<feature type="transmembrane region" description="Helical" evidence="10">
    <location>
        <begin position="362"/>
        <end position="385"/>
    </location>
</feature>
<evidence type="ECO:0000256" key="3">
    <source>
        <dbReference type="ARBA" id="ARBA00011131"/>
    </source>
</evidence>
<proteinExistence type="inferred from homology"/>
<gene>
    <name evidence="13" type="ORF">RASY3_00375</name>
</gene>
<accession>A0A011WTP0</accession>
<dbReference type="GO" id="GO:0005886">
    <property type="term" value="C:plasma membrane"/>
    <property type="evidence" value="ECO:0007669"/>
    <property type="project" value="UniProtKB-SubCell"/>
</dbReference>
<dbReference type="AlphaFoldDB" id="A0A011WTP0"/>
<dbReference type="Proteomes" id="UP000021369">
    <property type="component" value="Unassembled WGS sequence"/>
</dbReference>
<comment type="caution">
    <text evidence="13">The sequence shown here is derived from an EMBL/GenBank/DDBJ whole genome shotgun (WGS) entry which is preliminary data.</text>
</comment>
<evidence type="ECO:0000256" key="1">
    <source>
        <dbReference type="ARBA" id="ARBA00004651"/>
    </source>
</evidence>
<dbReference type="EMBL" id="JEOB01000001">
    <property type="protein sequence ID" value="EXM40390.1"/>
    <property type="molecule type" value="Genomic_DNA"/>
</dbReference>
<comment type="subunit">
    <text evidence="3">The complex is composed of two ATP-binding proteins (HrtA), two transmembrane proteins (HrtB) and a solute-binding protein.</text>
</comment>
<reference evidence="13 14" key="1">
    <citation type="submission" date="2013-06" db="EMBL/GenBank/DDBJ databases">
        <title>Rumen cellulosomics: divergent fiber-degrading strategies revealed by comparative genome-wide analysis of six Ruminococcal strains.</title>
        <authorList>
            <person name="Dassa B."/>
            <person name="Borovok I."/>
            <person name="Lamed R."/>
            <person name="Flint H."/>
            <person name="Yeoman C.J."/>
            <person name="White B."/>
            <person name="Bayer E.A."/>
        </authorList>
    </citation>
    <scope>NUCLEOTIDE SEQUENCE [LARGE SCALE GENOMIC DNA]</scope>
    <source>
        <strain evidence="13 14">SY3</strain>
    </source>
</reference>
<evidence type="ECO:0000313" key="14">
    <source>
        <dbReference type="Proteomes" id="UP000021369"/>
    </source>
</evidence>
<feature type="transmembrane region" description="Helical" evidence="10">
    <location>
        <begin position="274"/>
        <end position="294"/>
    </location>
</feature>
<evidence type="ECO:0000259" key="11">
    <source>
        <dbReference type="Pfam" id="PF02687"/>
    </source>
</evidence>
<evidence type="ECO:0000256" key="2">
    <source>
        <dbReference type="ARBA" id="ARBA00008697"/>
    </source>
</evidence>
<keyword evidence="14" id="KW-1185">Reference proteome</keyword>
<feature type="domain" description="MacB-like periplasmic core" evidence="12">
    <location>
        <begin position="22"/>
        <end position="238"/>
    </location>
</feature>
<evidence type="ECO:0000256" key="10">
    <source>
        <dbReference type="SAM" id="Phobius"/>
    </source>
</evidence>
<keyword evidence="5" id="KW-1003">Cell membrane</keyword>
<comment type="function">
    <text evidence="9">Part of the ABC transporter complex hrt involved in hemin import. Responsible for the translocation of the substrate across the membrane.</text>
</comment>
<dbReference type="RefSeq" id="WP_037284074.1">
    <property type="nucleotide sequence ID" value="NZ_JEOB01000001.1"/>
</dbReference>
<dbReference type="PANTHER" id="PTHR43738:SF2">
    <property type="entry name" value="ABC TRANSPORTER PERMEASE"/>
    <property type="match status" value="1"/>
</dbReference>
<keyword evidence="6 10" id="KW-0812">Transmembrane</keyword>
<evidence type="ECO:0000256" key="4">
    <source>
        <dbReference type="ARBA" id="ARBA00016962"/>
    </source>
</evidence>
<keyword evidence="8 10" id="KW-0472">Membrane</keyword>